<proteinExistence type="predicted"/>
<feature type="signal peptide" evidence="1">
    <location>
        <begin position="1"/>
        <end position="22"/>
    </location>
</feature>
<protein>
    <submittedName>
        <fullName evidence="2">Uncharacterized protein</fullName>
    </submittedName>
</protein>
<reference evidence="2 3" key="1">
    <citation type="journal article" date="2018" name="Front. Microbiol.">
        <title>Phylogeny of Vibrio vulnificus from the Analysis of the Core-Genome: Implications for Intra-Species Taxonomy.</title>
        <authorList>
            <person name="Roig F.J."/>
            <person name="Gonzalez-Candelas F."/>
            <person name="Sanjuan E."/>
            <person name="Fouz B."/>
            <person name="Feil E.J."/>
            <person name="Llorens C."/>
            <person name="Baker-Austin C."/>
            <person name="Oliver J.D."/>
            <person name="Danin-Poleg Y."/>
            <person name="Gibas C.J."/>
            <person name="Kashi Y."/>
            <person name="Gulig P.A."/>
            <person name="Morrison S.S."/>
            <person name="Amaro C."/>
        </authorList>
    </citation>
    <scope>NUCLEOTIDE SEQUENCE [LARGE SCALE GENOMIC DNA]</scope>
    <source>
        <strain evidence="2 3">CECT4608</strain>
    </source>
</reference>
<organism evidence="2 3">
    <name type="scientific">Vibrio vulnificus</name>
    <dbReference type="NCBI Taxonomy" id="672"/>
    <lineage>
        <taxon>Bacteria</taxon>
        <taxon>Pseudomonadati</taxon>
        <taxon>Pseudomonadota</taxon>
        <taxon>Gammaproteobacteria</taxon>
        <taxon>Vibrionales</taxon>
        <taxon>Vibrionaceae</taxon>
        <taxon>Vibrio</taxon>
    </lineage>
</organism>
<comment type="caution">
    <text evidence="2">The sequence shown here is derived from an EMBL/GenBank/DDBJ whole genome shotgun (WGS) entry which is preliminary data.</text>
</comment>
<dbReference type="Proteomes" id="UP000237466">
    <property type="component" value="Unassembled WGS sequence"/>
</dbReference>
<dbReference type="RefSeq" id="WP_043011218.1">
    <property type="nucleotide sequence ID" value="NZ_PDGH01000101.1"/>
</dbReference>
<evidence type="ECO:0000313" key="3">
    <source>
        <dbReference type="Proteomes" id="UP000237466"/>
    </source>
</evidence>
<sequence>MTNTSKTILLFTLFMASFGAQAHGTVINCAERIMAYKATIPESYEMVWVKGNISEVRSTYSKTTLETKIKYCKGRTELSPSQKMCVSGLMMMDEYPSIEVNQESFDTEKLVEAIVALDRCKLILGRVKK</sequence>
<dbReference type="EMBL" id="PDGH01000101">
    <property type="protein sequence ID" value="POB47243.1"/>
    <property type="molecule type" value="Genomic_DNA"/>
</dbReference>
<keyword evidence="1" id="KW-0732">Signal</keyword>
<dbReference type="AlphaFoldDB" id="A0A2S3R2C1"/>
<name>A0A2S3R2C1_VIBVL</name>
<feature type="chain" id="PRO_5015484538" evidence="1">
    <location>
        <begin position="23"/>
        <end position="129"/>
    </location>
</feature>
<gene>
    <name evidence="2" type="ORF">CRN52_14275</name>
</gene>
<evidence type="ECO:0000256" key="1">
    <source>
        <dbReference type="SAM" id="SignalP"/>
    </source>
</evidence>
<evidence type="ECO:0000313" key="2">
    <source>
        <dbReference type="EMBL" id="POB47243.1"/>
    </source>
</evidence>
<accession>A0A2S3R2C1</accession>